<dbReference type="GO" id="GO:0008408">
    <property type="term" value="F:3'-5' exonuclease activity"/>
    <property type="evidence" value="ECO:0007669"/>
    <property type="project" value="InterPro"/>
</dbReference>
<feature type="region of interest" description="Disordered" evidence="4">
    <location>
        <begin position="691"/>
        <end position="711"/>
    </location>
</feature>
<dbReference type="Pfam" id="PF01612">
    <property type="entry name" value="DNA_pol_A_exo1"/>
    <property type="match status" value="1"/>
</dbReference>
<reference evidence="6" key="1">
    <citation type="journal article" date="2022" name="bioRxiv">
        <title>Sequencing and chromosome-scale assembly of the giantPleurodeles waltlgenome.</title>
        <authorList>
            <person name="Brown T."/>
            <person name="Elewa A."/>
            <person name="Iarovenko S."/>
            <person name="Subramanian E."/>
            <person name="Araus A.J."/>
            <person name="Petzold A."/>
            <person name="Susuki M."/>
            <person name="Suzuki K.-i.T."/>
            <person name="Hayashi T."/>
            <person name="Toyoda A."/>
            <person name="Oliveira C."/>
            <person name="Osipova E."/>
            <person name="Leigh N.D."/>
            <person name="Simon A."/>
            <person name="Yun M.H."/>
        </authorList>
    </citation>
    <scope>NUCLEOTIDE SEQUENCE</scope>
    <source>
        <strain evidence="6">20211129_DDA</strain>
        <tissue evidence="6">Liver</tissue>
    </source>
</reference>
<dbReference type="FunFam" id="3.30.420.10:FF:000074">
    <property type="entry name" value="exonuclease mut-7 homolog isoform X2"/>
    <property type="match status" value="1"/>
</dbReference>
<feature type="compositionally biased region" description="Polar residues" evidence="4">
    <location>
        <begin position="695"/>
        <end position="708"/>
    </location>
</feature>
<dbReference type="AlphaFoldDB" id="A0AAV7R2C9"/>
<dbReference type="Gene3D" id="3.30.420.10">
    <property type="entry name" value="Ribonuclease H-like superfamily/Ribonuclease H"/>
    <property type="match status" value="1"/>
</dbReference>
<dbReference type="InterPro" id="IPR052408">
    <property type="entry name" value="Exonuclease_MUT-7-like"/>
</dbReference>
<evidence type="ECO:0000259" key="5">
    <source>
        <dbReference type="SMART" id="SM00474"/>
    </source>
</evidence>
<dbReference type="InterPro" id="IPR002562">
    <property type="entry name" value="3'-5'_exonuclease_dom"/>
</dbReference>
<keyword evidence="7" id="KW-1185">Reference proteome</keyword>
<keyword evidence="1" id="KW-0540">Nuclease</keyword>
<evidence type="ECO:0000256" key="1">
    <source>
        <dbReference type="ARBA" id="ARBA00022722"/>
    </source>
</evidence>
<dbReference type="CDD" id="cd06146">
    <property type="entry name" value="mut-7_like_exo"/>
    <property type="match status" value="1"/>
</dbReference>
<feature type="region of interest" description="Disordered" evidence="4">
    <location>
        <begin position="519"/>
        <end position="546"/>
    </location>
</feature>
<feature type="domain" description="3'-5' exonuclease" evidence="5">
    <location>
        <begin position="281"/>
        <end position="497"/>
    </location>
</feature>
<dbReference type="InterPro" id="IPR037432">
    <property type="entry name" value="Mut-7_DEDDy_dom"/>
</dbReference>
<evidence type="ECO:0000256" key="3">
    <source>
        <dbReference type="ARBA" id="ARBA00022839"/>
    </source>
</evidence>
<dbReference type="InterPro" id="IPR012337">
    <property type="entry name" value="RNaseH-like_sf"/>
</dbReference>
<dbReference type="PANTHER" id="PTHR47765">
    <property type="entry name" value="3'-5' EXONUCLEASE DOMAIN-CONTAINING PROTEIN"/>
    <property type="match status" value="1"/>
</dbReference>
<dbReference type="GO" id="GO:0006139">
    <property type="term" value="P:nucleobase-containing compound metabolic process"/>
    <property type="evidence" value="ECO:0007669"/>
    <property type="project" value="InterPro"/>
</dbReference>
<dbReference type="Pfam" id="PF01927">
    <property type="entry name" value="Mut7-C"/>
    <property type="match status" value="2"/>
</dbReference>
<organism evidence="6 7">
    <name type="scientific">Pleurodeles waltl</name>
    <name type="common">Iberian ribbed newt</name>
    <dbReference type="NCBI Taxonomy" id="8319"/>
    <lineage>
        <taxon>Eukaryota</taxon>
        <taxon>Metazoa</taxon>
        <taxon>Chordata</taxon>
        <taxon>Craniata</taxon>
        <taxon>Vertebrata</taxon>
        <taxon>Euteleostomi</taxon>
        <taxon>Amphibia</taxon>
        <taxon>Batrachia</taxon>
        <taxon>Caudata</taxon>
        <taxon>Salamandroidea</taxon>
        <taxon>Salamandridae</taxon>
        <taxon>Pleurodelinae</taxon>
        <taxon>Pleurodeles</taxon>
    </lineage>
</organism>
<dbReference type="EMBL" id="JANPWB010000010">
    <property type="protein sequence ID" value="KAJ1145600.1"/>
    <property type="molecule type" value="Genomic_DNA"/>
</dbReference>
<keyword evidence="2" id="KW-0378">Hydrolase</keyword>
<dbReference type="Proteomes" id="UP001066276">
    <property type="component" value="Chromosome 6"/>
</dbReference>
<dbReference type="InterPro" id="IPR036397">
    <property type="entry name" value="RNaseH_sf"/>
</dbReference>
<evidence type="ECO:0000313" key="6">
    <source>
        <dbReference type="EMBL" id="KAJ1145600.1"/>
    </source>
</evidence>
<accession>A0AAV7R2C9</accession>
<proteinExistence type="predicted"/>
<keyword evidence="3" id="KW-0269">Exonuclease</keyword>
<comment type="caution">
    <text evidence="6">The sequence shown here is derived from an EMBL/GenBank/DDBJ whole genome shotgun (WGS) entry which is preliminary data.</text>
</comment>
<evidence type="ECO:0000256" key="2">
    <source>
        <dbReference type="ARBA" id="ARBA00022801"/>
    </source>
</evidence>
<evidence type="ECO:0000313" key="7">
    <source>
        <dbReference type="Proteomes" id="UP001066276"/>
    </source>
</evidence>
<dbReference type="GO" id="GO:0003676">
    <property type="term" value="F:nucleic acid binding"/>
    <property type="evidence" value="ECO:0007669"/>
    <property type="project" value="InterPro"/>
</dbReference>
<name>A0AAV7R2C9_PLEWA</name>
<dbReference type="InterPro" id="IPR002782">
    <property type="entry name" value="Mut7-C_RNAse_dom"/>
</dbReference>
<sequence>MLGLHMSVILTGLKKLQARVFGLILAGQTTAVDPLIEIFHLKKADRDFLLGHVSNIYLSGKYKEAAVLSTKLNLQLDLDLEKMCTPLYLLNKVDLMEAYVSEYPELQRRLLEMLDQWSAPNFDLTDVARQYHDIPHKRQDMLNQKTLSKLVFRLLDQYHLQPALCPNVVNLRHIGTLKYLFYKRFVEKSMTQENWSDHVQSTVGQNQFLHEQLMKLLYKHTDLETVARWALHYNLPKDSLPYGVAEMLENLHLHERLDMEEKRPDDLEERKRIYYQLPIPRENIHFLCSLEELIDCKREVLKPGQVVGVDMEWRPSFGALEQSQVSLIQIAVKEHVFLLDLLQLPNEVAGSASEFASFITAVFTDPAITKLGYGMAGDLKSLAPAHFSFKDLNKDVKGMLDLLAVHKMIQKCHSGRRESARTVDAMPELPSSSIGGYKQPEKGLSLLVQHVLGKPLDKTQQLSDWEKRPLREEQILYAACDAYCLLDVYGALCSDPARHGLSINLADCLDGSQILKPKQKTEKTFKSKKPKHGVQPTAPEPPPPVSPQEFSVVCDNMLQGLGRYLRCLGVDVRLLENDDDHRKAAEMARQEGRVILTCGLPYQTLRSQVGEGKCFLVNGEVKAKEQAISVLKHFNIRVALSDVFSRCQVCNCNKYLKISNQKMRRLMALQGLLPPEIGADLENPSCDPAGGPLTDTLSSAQETNSSASGGLAHNPNCQWVEELGLSPDTLELESGATLQIAAIPLGLMDKVDLFYCCSQCGKVFWEGTHFQRVVSQFEEVLHNINGKGFYEMHATEPNL</sequence>
<protein>
    <recommendedName>
        <fullName evidence="5">3'-5' exonuclease domain-containing protein</fullName>
    </recommendedName>
</protein>
<dbReference type="PANTHER" id="PTHR47765:SF2">
    <property type="entry name" value="EXONUCLEASE MUT-7 HOMOLOG"/>
    <property type="match status" value="1"/>
</dbReference>
<dbReference type="SMART" id="SM00474">
    <property type="entry name" value="35EXOc"/>
    <property type="match status" value="1"/>
</dbReference>
<gene>
    <name evidence="6" type="ORF">NDU88_011886</name>
</gene>
<evidence type="ECO:0000256" key="4">
    <source>
        <dbReference type="SAM" id="MobiDB-lite"/>
    </source>
</evidence>
<dbReference type="SUPFAM" id="SSF53098">
    <property type="entry name" value="Ribonuclease H-like"/>
    <property type="match status" value="1"/>
</dbReference>